<evidence type="ECO:0000313" key="2">
    <source>
        <dbReference type="EMBL" id="CAA9242443.1"/>
    </source>
</evidence>
<protein>
    <submittedName>
        <fullName evidence="2">FIG002473: Protein YcaR in KDO2-Lipid A biosynthesis cluster</fullName>
    </submittedName>
</protein>
<name>A0A6J4I6I2_9ACTN</name>
<gene>
    <name evidence="2" type="ORF">AVDCRST_MAG76-1838</name>
</gene>
<reference evidence="2" key="1">
    <citation type="submission" date="2020-02" db="EMBL/GenBank/DDBJ databases">
        <authorList>
            <person name="Meier V. D."/>
        </authorList>
    </citation>
    <scope>NUCLEOTIDE SEQUENCE</scope>
    <source>
        <strain evidence="2">AVDCRST_MAG76</strain>
    </source>
</reference>
<dbReference type="AlphaFoldDB" id="A0A6J4I6I2"/>
<feature type="non-terminal residue" evidence="2">
    <location>
        <position position="1"/>
    </location>
</feature>
<sequence length="78" mass="8605">GSRPPAPRHPGVPRGQGPAPLLRGRGQPLQPAPEAPLPDTRWHPRDAHRRGRAGRRRRAPAAHGQGFGRRHRPHLRGL</sequence>
<feature type="compositionally biased region" description="Pro residues" evidence="1">
    <location>
        <begin position="1"/>
        <end position="10"/>
    </location>
</feature>
<evidence type="ECO:0000256" key="1">
    <source>
        <dbReference type="SAM" id="MobiDB-lite"/>
    </source>
</evidence>
<feature type="compositionally biased region" description="Basic residues" evidence="1">
    <location>
        <begin position="46"/>
        <end position="60"/>
    </location>
</feature>
<organism evidence="2">
    <name type="scientific">uncultured Acidimicrobiales bacterium</name>
    <dbReference type="NCBI Taxonomy" id="310071"/>
    <lineage>
        <taxon>Bacteria</taxon>
        <taxon>Bacillati</taxon>
        <taxon>Actinomycetota</taxon>
        <taxon>Acidimicrobiia</taxon>
        <taxon>Acidimicrobiales</taxon>
        <taxon>environmental samples</taxon>
    </lineage>
</organism>
<feature type="region of interest" description="Disordered" evidence="1">
    <location>
        <begin position="1"/>
        <end position="78"/>
    </location>
</feature>
<feature type="compositionally biased region" description="Basic residues" evidence="1">
    <location>
        <begin position="68"/>
        <end position="78"/>
    </location>
</feature>
<accession>A0A6J4I6I2</accession>
<dbReference type="EMBL" id="CADCSZ010000111">
    <property type="protein sequence ID" value="CAA9242443.1"/>
    <property type="molecule type" value="Genomic_DNA"/>
</dbReference>
<feature type="non-terminal residue" evidence="2">
    <location>
        <position position="78"/>
    </location>
</feature>
<proteinExistence type="predicted"/>